<dbReference type="Gene3D" id="1.10.357.50">
    <property type="match status" value="1"/>
</dbReference>
<feature type="compositionally biased region" description="Polar residues" evidence="2">
    <location>
        <begin position="61"/>
        <end position="70"/>
    </location>
</feature>
<feature type="compositionally biased region" description="Polar residues" evidence="2">
    <location>
        <begin position="560"/>
        <end position="584"/>
    </location>
</feature>
<proteinExistence type="predicted"/>
<dbReference type="EMBL" id="JARAKH010000025">
    <property type="protein sequence ID" value="KAK8390534.1"/>
    <property type="molecule type" value="Genomic_DNA"/>
</dbReference>
<feature type="compositionally biased region" description="Polar residues" evidence="2">
    <location>
        <begin position="109"/>
        <end position="132"/>
    </location>
</feature>
<feature type="compositionally biased region" description="Basic and acidic residues" evidence="2">
    <location>
        <begin position="427"/>
        <end position="438"/>
    </location>
</feature>
<dbReference type="Proteomes" id="UP001487740">
    <property type="component" value="Unassembled WGS sequence"/>
</dbReference>
<feature type="region of interest" description="Disordered" evidence="2">
    <location>
        <begin position="539"/>
        <end position="674"/>
    </location>
</feature>
<keyword evidence="1" id="KW-0268">Exocytosis</keyword>
<dbReference type="EMBL" id="JARAKH010000025">
    <property type="protein sequence ID" value="KAK8390533.1"/>
    <property type="molecule type" value="Genomic_DNA"/>
</dbReference>
<dbReference type="PANTHER" id="PTHR45999:SF4">
    <property type="entry name" value="UNC-13-4A, ISOFORM B"/>
    <property type="match status" value="1"/>
</dbReference>
<evidence type="ECO:0000313" key="4">
    <source>
        <dbReference type="Proteomes" id="UP001487740"/>
    </source>
</evidence>
<feature type="region of interest" description="Disordered" evidence="2">
    <location>
        <begin position="53"/>
        <end position="166"/>
    </location>
</feature>
<gene>
    <name evidence="3" type="ORF">O3P69_010308</name>
</gene>
<feature type="compositionally biased region" description="Basic and acidic residues" evidence="2">
    <location>
        <begin position="509"/>
        <end position="521"/>
    </location>
</feature>
<feature type="compositionally biased region" description="Low complexity" evidence="2">
    <location>
        <begin position="133"/>
        <end position="146"/>
    </location>
</feature>
<keyword evidence="4" id="KW-1185">Reference proteome</keyword>
<reference evidence="3 4" key="1">
    <citation type="submission" date="2023-03" db="EMBL/GenBank/DDBJ databases">
        <title>High-quality genome of Scylla paramamosain provides insights in environmental adaptation.</title>
        <authorList>
            <person name="Zhang L."/>
        </authorList>
    </citation>
    <scope>NUCLEOTIDE SEQUENCE [LARGE SCALE GENOMIC DNA]</scope>
    <source>
        <strain evidence="3">LZ_2023a</strain>
        <tissue evidence="3">Muscle</tissue>
    </source>
</reference>
<feature type="region of interest" description="Disordered" evidence="2">
    <location>
        <begin position="454"/>
        <end position="524"/>
    </location>
</feature>
<dbReference type="GO" id="GO:0006887">
    <property type="term" value="P:exocytosis"/>
    <property type="evidence" value="ECO:0007669"/>
    <property type="project" value="UniProtKB-KW"/>
</dbReference>
<feature type="compositionally biased region" description="Polar residues" evidence="2">
    <location>
        <begin position="396"/>
        <end position="426"/>
    </location>
</feature>
<evidence type="ECO:0000256" key="2">
    <source>
        <dbReference type="SAM" id="MobiDB-lite"/>
    </source>
</evidence>
<comment type="caution">
    <text evidence="3">The sequence shown here is derived from an EMBL/GenBank/DDBJ whole genome shotgun (WGS) entry which is preliminary data.</text>
</comment>
<feature type="compositionally biased region" description="Basic and acidic residues" evidence="2">
    <location>
        <begin position="648"/>
        <end position="660"/>
    </location>
</feature>
<dbReference type="EMBL" id="JARAKH010000025">
    <property type="protein sequence ID" value="KAK8390532.1"/>
    <property type="molecule type" value="Genomic_DNA"/>
</dbReference>
<sequence>MDGYRTPQETAALRDIAYVVRFGHFPGEEEAEDRIGLTVAPFLEPEEDSVIAKEERVLTEAPQSPASSKNPFDEDEDSNDHGNSFADDGNPFSEDTDIPESDAKKTSTAEDSNPFSEDLNSTTESQDGFSQQSPTTPIIVSPPSFSQQSASVRGPSRQHGDEQSMSKKVVKEVVCDLFNVAQLDLRSLMEEVSKNKEPPMVHLLLEELRAEGLGLQPTTGSCSPPLVFLRAAVGPSSRFTTFTSTSATRATQDTLTMNVNNMYTETLLLEIWSVPTPASVDMPAAAPMMDVLTRLIKHAKDRTNSSSPFKANKEAAAPGSVTQPLDHSHNIPVIGVSDCENGMADQEGGADPQGLTEITPPADEGGSPESEDRASEAADSTDMEGGEAQMPEDTTDTLTPNRQVVTSTPKNKSGSFQSLDVSSLSDKGSHKPLEKSKSNIESFKKLSISSLRASFRSKSNKNKQNGSVASLQKERRPFDTASLGSQGSGKDMTHDGSSSGPWCEGENTDVDHNQLDREKSRSTLSITSFSRMNLSLRLSSKKASQVMRRIGSKKNKVSRSESSTPVPSRRQQQQVYTIENSPENLQKYAEPEASSPPRRTEATSSPEEEALSRTPHTRKSIRNMFKPRSLRTFRSLGDTTTKSPVQPDKSDSTDDAHNRADSVVQDSKQAPQNPKEIQEYLSELGKTHLKAELLAHTSIPIKSLVGMWKKEGWLALTVVKKESVPGQKKKKGTRPGEEQSKDRAGCRFHICLTLPSPETELAVSGYDTYYVALRKLVHAYLSTLRGSLAGYRGEVGPAGDILLEQLTFFSRMSEKHKCLAKWLVMAEVKSGDPGILLPLLRAVKTHLEAGVYLTAQKRQLSIALVTWVRKVLSDEFEMLHSSFPRRDGMLELARLEDFLRCFNTVENCYELRILFEREAALQGHNAISDLLQDVLVKHADTWVEALSKEKLKQEVSGGENDARDVTTATTSDVRAWVVWQDSLRRASILTKPVLDFLFISFHTYQPIFMLELSVDYMYLVLPRMLKAAAHLLNPMLKFDVDGSVPYVGPKDLAAAAQATWVLITNLSSINKIGIDSRLPQHLILPAYRDAFSVVMYHWLVLSKHLALQEFHKDIQEDQFEAVDHTQGYSQSAMGVADLMKAMMKRMCGVQWPGGVVPGPTTLQAMGQQLMELAAQYAEEVTHAYVSIATQGNNIPTEVCVVVRNVEHVCDEVRKHLQHLVELAGEAQEVAHQLQDRITHLPEHVEDSAEALLRQCLPNFEKLVTRAVREGDTEHIVKTLEEAIQPVQDILYFAEPLLHQLWYRLVDHVEQLKAFYVQGDNREDLRQLRAIMESGHDFLTDKEGIGLTLLEEVTQKYDSIQAELRLLGATSAELMSQFYQIRYQDQQKEDSSTGRVLVFNAMFTTDGLRVHVVQAPGSPPATSLVKVRLEPFQWFPAVEPLKTHLAKGDPAVFDEVLVFPGVTDDCKEAGGVLTLQVRSPRLLSSSIVHDETILPLSELPTVSEAEMFNIPHLRLPLTRPWDFKSYKPLEALMTRTQDKSAVDFLKTLSDRWKPGESSDLISDNAKLRASFGRSGSVRSIKNAAKKSPRRGTIVK</sequence>
<protein>
    <submittedName>
        <fullName evidence="3">Uncharacterized protein</fullName>
    </submittedName>
</protein>
<dbReference type="PANTHER" id="PTHR45999">
    <property type="entry name" value="UNC-13-4A, ISOFORM B"/>
    <property type="match status" value="1"/>
</dbReference>
<evidence type="ECO:0000256" key="1">
    <source>
        <dbReference type="ARBA" id="ARBA00022483"/>
    </source>
</evidence>
<dbReference type="GO" id="GO:0099503">
    <property type="term" value="C:secretory vesicle"/>
    <property type="evidence" value="ECO:0007669"/>
    <property type="project" value="TreeGrafter"/>
</dbReference>
<name>A0AAW0TT34_SCYPA</name>
<feature type="region of interest" description="Disordered" evidence="2">
    <location>
        <begin position="301"/>
        <end position="438"/>
    </location>
</feature>
<organism evidence="3 4">
    <name type="scientific">Scylla paramamosain</name>
    <name type="common">Mud crab</name>
    <dbReference type="NCBI Taxonomy" id="85552"/>
    <lineage>
        <taxon>Eukaryota</taxon>
        <taxon>Metazoa</taxon>
        <taxon>Ecdysozoa</taxon>
        <taxon>Arthropoda</taxon>
        <taxon>Crustacea</taxon>
        <taxon>Multicrustacea</taxon>
        <taxon>Malacostraca</taxon>
        <taxon>Eumalacostraca</taxon>
        <taxon>Eucarida</taxon>
        <taxon>Decapoda</taxon>
        <taxon>Pleocyemata</taxon>
        <taxon>Brachyura</taxon>
        <taxon>Eubrachyura</taxon>
        <taxon>Portunoidea</taxon>
        <taxon>Portunidae</taxon>
        <taxon>Portuninae</taxon>
        <taxon>Scylla</taxon>
    </lineage>
</organism>
<accession>A0AAW0TT34</accession>
<dbReference type="InterPro" id="IPR052095">
    <property type="entry name" value="UNC-13_domain"/>
</dbReference>
<evidence type="ECO:0000313" key="3">
    <source>
        <dbReference type="EMBL" id="KAK8390534.1"/>
    </source>
</evidence>